<comment type="pathway">
    <text evidence="3 11">Carbohydrate metabolism; galactose metabolism.</text>
</comment>
<dbReference type="GO" id="GO:0003978">
    <property type="term" value="F:UDP-glucose 4-epimerase activity"/>
    <property type="evidence" value="ECO:0007669"/>
    <property type="project" value="UniProtKB-UniRule"/>
</dbReference>
<evidence type="ECO:0000313" key="14">
    <source>
        <dbReference type="Proteomes" id="UP000078512"/>
    </source>
</evidence>
<comment type="cofactor">
    <cofactor evidence="2 11">
        <name>NAD(+)</name>
        <dbReference type="ChEBI" id="CHEBI:57540"/>
    </cofactor>
</comment>
<dbReference type="GO" id="GO:0005829">
    <property type="term" value="C:cytosol"/>
    <property type="evidence" value="ECO:0007669"/>
    <property type="project" value="TreeGrafter"/>
</dbReference>
<dbReference type="OrthoDB" id="9402762at2759"/>
<comment type="function">
    <text evidence="8">Mutarotase converts alpha-aldose to the beta-anomer. It is active on D-glucose, L-arabinose, D-xylose, D-galactose, maltose and lactose.</text>
</comment>
<keyword evidence="11" id="KW-0119">Carbohydrate metabolism</keyword>
<comment type="similarity">
    <text evidence="9">In the N-terminal section; belongs to the NAD(P)-dependent epimerase/dehydratase family.</text>
</comment>
<feature type="domain" description="NAD-dependent epimerase/dehydratase" evidence="12">
    <location>
        <begin position="10"/>
        <end position="296"/>
    </location>
</feature>
<comment type="similarity">
    <text evidence="10">In the C-terminal section; belongs to the aldose epimerase family.</text>
</comment>
<evidence type="ECO:0000256" key="10">
    <source>
        <dbReference type="ARBA" id="ARBA00038238"/>
    </source>
</evidence>
<dbReference type="SUPFAM" id="SSF51735">
    <property type="entry name" value="NAD(P)-binding Rossmann-fold domains"/>
    <property type="match status" value="1"/>
</dbReference>
<dbReference type="EMBL" id="KV442070">
    <property type="protein sequence ID" value="OAQ26164.1"/>
    <property type="molecule type" value="Genomic_DNA"/>
</dbReference>
<evidence type="ECO:0000259" key="12">
    <source>
        <dbReference type="Pfam" id="PF01370"/>
    </source>
</evidence>
<comment type="subunit">
    <text evidence="11">Homodimer.</text>
</comment>
<dbReference type="NCBIfam" id="TIGR01179">
    <property type="entry name" value="galE"/>
    <property type="match status" value="1"/>
</dbReference>
<evidence type="ECO:0000256" key="4">
    <source>
        <dbReference type="ARBA" id="ARBA00005028"/>
    </source>
</evidence>
<name>A0A197JP82_9FUNG</name>
<dbReference type="InterPro" id="IPR001509">
    <property type="entry name" value="Epimerase_deHydtase"/>
</dbReference>
<comment type="similarity">
    <text evidence="11">Belongs to the NAD(P)-dependent epimerase/dehydratase family.</text>
</comment>
<dbReference type="InterPro" id="IPR036291">
    <property type="entry name" value="NAD(P)-bd_dom_sf"/>
</dbReference>
<keyword evidence="6" id="KW-0299">Galactose metabolism</keyword>
<dbReference type="AlphaFoldDB" id="A0A197JP82"/>
<keyword evidence="14" id="KW-1185">Reference proteome</keyword>
<evidence type="ECO:0000256" key="8">
    <source>
        <dbReference type="ARBA" id="ARBA00037676"/>
    </source>
</evidence>
<evidence type="ECO:0000256" key="1">
    <source>
        <dbReference type="ARBA" id="ARBA00000083"/>
    </source>
</evidence>
<dbReference type="Gene3D" id="3.40.50.720">
    <property type="entry name" value="NAD(P)-binding Rossmann-like Domain"/>
    <property type="match status" value="1"/>
</dbReference>
<organism evidence="13 14">
    <name type="scientific">Linnemannia elongata AG-77</name>
    <dbReference type="NCBI Taxonomy" id="1314771"/>
    <lineage>
        <taxon>Eukaryota</taxon>
        <taxon>Fungi</taxon>
        <taxon>Fungi incertae sedis</taxon>
        <taxon>Mucoromycota</taxon>
        <taxon>Mortierellomycotina</taxon>
        <taxon>Mortierellomycetes</taxon>
        <taxon>Mortierellales</taxon>
        <taxon>Mortierellaceae</taxon>
        <taxon>Linnemannia</taxon>
    </lineage>
</organism>
<evidence type="ECO:0000256" key="5">
    <source>
        <dbReference type="ARBA" id="ARBA00023027"/>
    </source>
</evidence>
<evidence type="ECO:0000256" key="3">
    <source>
        <dbReference type="ARBA" id="ARBA00004947"/>
    </source>
</evidence>
<sequence>MSTKNSAETVLVTGGCGYVGSHTVLSLLESGYKVVVLDNLCNTTESGTTAATPEALKRIQTIVGTDKPIPFYPVDIVDRAALVKIFQAHPEISSVIHCAGLKAVGESGRRPLDYYNVNISGTLNLLQVMEDFDVRRMVFSSSATVYGDPPKIPIPETSPIIASMSTYGRTKVFLEHILQDLCVASEIKQKEYEQEQKRLGAEAVKNYRWSALLLRYFNPVGAHSSGQIGESPFGTPANLTPFLAQVAVGNLEKLSVYGNDYPTKDGTCIRDYLHVVDCANGHVAALQKIEREEACNNYQCKAYNLGAGIGYTVLEVIRAFSKAVGRDLPYVIVPRRSGDVPNLTSDASLANKELNWKAERSLDDMCIDLWRWQSQNPRGYSSQK</sequence>
<evidence type="ECO:0000256" key="9">
    <source>
        <dbReference type="ARBA" id="ARBA00037955"/>
    </source>
</evidence>
<keyword evidence="5 11" id="KW-0520">NAD</keyword>
<gene>
    <name evidence="13" type="ORF">K457DRAFT_140732</name>
</gene>
<comment type="catalytic activity">
    <reaction evidence="1 11">
        <text>UDP-alpha-D-glucose = UDP-alpha-D-galactose</text>
        <dbReference type="Rhea" id="RHEA:22168"/>
        <dbReference type="ChEBI" id="CHEBI:58885"/>
        <dbReference type="ChEBI" id="CHEBI:66914"/>
        <dbReference type="EC" id="5.1.3.2"/>
    </reaction>
</comment>
<dbReference type="Proteomes" id="UP000078512">
    <property type="component" value="Unassembled WGS sequence"/>
</dbReference>
<dbReference type="InterPro" id="IPR005886">
    <property type="entry name" value="UDP_G4E"/>
</dbReference>
<dbReference type="STRING" id="1314771.A0A197JP82"/>
<dbReference type="UniPathway" id="UPA00214"/>
<proteinExistence type="inferred from homology"/>
<dbReference type="Pfam" id="PF01370">
    <property type="entry name" value="Epimerase"/>
    <property type="match status" value="1"/>
</dbReference>
<dbReference type="NCBIfam" id="NF007956">
    <property type="entry name" value="PRK10675.1"/>
    <property type="match status" value="1"/>
</dbReference>
<accession>A0A197JP82</accession>
<evidence type="ECO:0000256" key="2">
    <source>
        <dbReference type="ARBA" id="ARBA00001911"/>
    </source>
</evidence>
<evidence type="ECO:0000256" key="7">
    <source>
        <dbReference type="ARBA" id="ARBA00023235"/>
    </source>
</evidence>
<reference evidence="13 14" key="1">
    <citation type="submission" date="2016-05" db="EMBL/GenBank/DDBJ databases">
        <title>Genome sequencing reveals origins of a unique bacterial endosymbiosis in the earliest lineages of terrestrial Fungi.</title>
        <authorList>
            <consortium name="DOE Joint Genome Institute"/>
            <person name="Uehling J."/>
            <person name="Gryganskyi A."/>
            <person name="Hameed K."/>
            <person name="Tschaplinski T."/>
            <person name="Misztal P."/>
            <person name="Wu S."/>
            <person name="Desiro A."/>
            <person name="Vande Pol N."/>
            <person name="Du Z.-Y."/>
            <person name="Zienkiewicz A."/>
            <person name="Zienkiewicz K."/>
            <person name="Morin E."/>
            <person name="Tisserant E."/>
            <person name="Splivallo R."/>
            <person name="Hainaut M."/>
            <person name="Henrissat B."/>
            <person name="Ohm R."/>
            <person name="Kuo A."/>
            <person name="Yan J."/>
            <person name="Lipzen A."/>
            <person name="Nolan M."/>
            <person name="Labutti K."/>
            <person name="Barry K."/>
            <person name="Goldstein A."/>
            <person name="Labbe J."/>
            <person name="Schadt C."/>
            <person name="Tuskan G."/>
            <person name="Grigoriev I."/>
            <person name="Martin F."/>
            <person name="Vilgalys R."/>
            <person name="Bonito G."/>
        </authorList>
    </citation>
    <scope>NUCLEOTIDE SEQUENCE [LARGE SCALE GENOMIC DNA]</scope>
    <source>
        <strain evidence="13 14">AG-77</strain>
    </source>
</reference>
<dbReference type="PANTHER" id="PTHR43725">
    <property type="entry name" value="UDP-GLUCOSE 4-EPIMERASE"/>
    <property type="match status" value="1"/>
</dbReference>
<evidence type="ECO:0000313" key="13">
    <source>
        <dbReference type="EMBL" id="OAQ26164.1"/>
    </source>
</evidence>
<keyword evidence="7 11" id="KW-0413">Isomerase</keyword>
<protein>
    <recommendedName>
        <fullName evidence="11">UDP-glucose 4-epimerase</fullName>
        <ecNumber evidence="11">5.1.3.2</ecNumber>
    </recommendedName>
</protein>
<dbReference type="Gene3D" id="3.90.25.10">
    <property type="entry name" value="UDP-galactose 4-epimerase, domain 1"/>
    <property type="match status" value="1"/>
</dbReference>
<dbReference type="GO" id="GO:0006012">
    <property type="term" value="P:galactose metabolic process"/>
    <property type="evidence" value="ECO:0007669"/>
    <property type="project" value="UniProtKB-UniPathway"/>
</dbReference>
<dbReference type="CDD" id="cd05247">
    <property type="entry name" value="UDP_G4E_1_SDR_e"/>
    <property type="match status" value="1"/>
</dbReference>
<dbReference type="EC" id="5.1.3.2" evidence="11"/>
<dbReference type="PANTHER" id="PTHR43725:SF47">
    <property type="entry name" value="UDP-GLUCOSE 4-EPIMERASE"/>
    <property type="match status" value="1"/>
</dbReference>
<evidence type="ECO:0000256" key="11">
    <source>
        <dbReference type="RuleBase" id="RU366046"/>
    </source>
</evidence>
<comment type="pathway">
    <text evidence="4">Carbohydrate metabolism; hexose metabolism.</text>
</comment>
<evidence type="ECO:0000256" key="6">
    <source>
        <dbReference type="ARBA" id="ARBA00023144"/>
    </source>
</evidence>